<organism evidence="1 2">
    <name type="scientific">Streptomyces graminofaciens</name>
    <dbReference type="NCBI Taxonomy" id="68212"/>
    <lineage>
        <taxon>Bacteria</taxon>
        <taxon>Bacillati</taxon>
        <taxon>Actinomycetota</taxon>
        <taxon>Actinomycetes</taxon>
        <taxon>Kitasatosporales</taxon>
        <taxon>Streptomycetaceae</taxon>
        <taxon>Streptomyces</taxon>
    </lineage>
</organism>
<gene>
    <name evidence="1" type="ORF">SGFS_040050</name>
</gene>
<name>A0ABM7F9Q7_9ACTN</name>
<evidence type="ECO:0000313" key="2">
    <source>
        <dbReference type="Proteomes" id="UP001321542"/>
    </source>
</evidence>
<keyword evidence="2" id="KW-1185">Reference proteome</keyword>
<evidence type="ECO:0008006" key="3">
    <source>
        <dbReference type="Google" id="ProtNLM"/>
    </source>
</evidence>
<proteinExistence type="predicted"/>
<dbReference type="Proteomes" id="UP001321542">
    <property type="component" value="Chromosome"/>
</dbReference>
<reference evidence="1 2" key="1">
    <citation type="journal article" date="2010" name="ChemBioChem">
        <title>Cloning and characterization of the biosynthetic gene cluster of 16-membered macrolide antibiotic FD-891: involvement of a dual functional cytochrome P450 monooxygenase catalyzing epoxidation and hydroxylation.</title>
        <authorList>
            <person name="Kudo F."/>
            <person name="Motegi A."/>
            <person name="Mizoue K."/>
            <person name="Eguchi T."/>
        </authorList>
    </citation>
    <scope>NUCLEOTIDE SEQUENCE [LARGE SCALE GENOMIC DNA]</scope>
    <source>
        <strain evidence="1 2">A-8890</strain>
    </source>
</reference>
<evidence type="ECO:0000313" key="1">
    <source>
        <dbReference type="EMBL" id="BBC32711.1"/>
    </source>
</evidence>
<dbReference type="Pfam" id="PF13376">
    <property type="entry name" value="OmdA"/>
    <property type="match status" value="1"/>
</dbReference>
<sequence length="210" mass="22617">MGLMATSDASAISDAFVAEALAFEDPDRLDAWLTAHPAPQPGLWVRIAKKGTGVRSVSARDVNDLALCHGWITGQRRKLDETYFLQRITPRRPGSDWSMVNVRRVGELTAAGRMRPGGVAEVAAAEADGRWATAYESQKLAGVPEDLAAALEQNPGAGQAFRRLGKTDRYLVVLGLLKARTPRTRAARLRAAVAELASGPRENRSLGSTD</sequence>
<dbReference type="EMBL" id="AP018448">
    <property type="protein sequence ID" value="BBC32711.1"/>
    <property type="molecule type" value="Genomic_DNA"/>
</dbReference>
<reference evidence="1 2" key="2">
    <citation type="journal article" date="2023" name="ChemBioChem">
        <title>Acyltransferase Domain Exchange between Two Independent Type I Polyketide Synthases in the Same Producer Strain of Macrolide Antibiotics.</title>
        <authorList>
            <person name="Kudo F."/>
            <person name="Kishikawa K."/>
            <person name="Tsuboi K."/>
            <person name="Kido T."/>
            <person name="Usui T."/>
            <person name="Hashimoto J."/>
            <person name="Shin-Ya K."/>
            <person name="Miyanaga A."/>
            <person name="Eguchi T."/>
        </authorList>
    </citation>
    <scope>NUCLEOTIDE SEQUENCE [LARGE SCALE GENOMIC DNA]</scope>
    <source>
        <strain evidence="1 2">A-8890</strain>
    </source>
</reference>
<accession>A0ABM7F9Q7</accession>
<protein>
    <recommendedName>
        <fullName evidence="3">OmdA domain containing protein</fullName>
    </recommendedName>
</protein>